<feature type="transmembrane region" description="Helical" evidence="1">
    <location>
        <begin position="83"/>
        <end position="102"/>
    </location>
</feature>
<evidence type="ECO:0000256" key="1">
    <source>
        <dbReference type="SAM" id="Phobius"/>
    </source>
</evidence>
<feature type="chain" id="PRO_5040289626" description="Transmembrane protein" evidence="2">
    <location>
        <begin position="24"/>
        <end position="710"/>
    </location>
</feature>
<dbReference type="Proteomes" id="UP001055460">
    <property type="component" value="Plasmid pB"/>
</dbReference>
<name>A0A9Q8YHC0_ENSAD</name>
<keyword evidence="1" id="KW-0472">Membrane</keyword>
<evidence type="ECO:0000313" key="4">
    <source>
        <dbReference type="Proteomes" id="UP001055460"/>
    </source>
</evidence>
<evidence type="ECO:0000313" key="3">
    <source>
        <dbReference type="EMBL" id="USJ27584.1"/>
    </source>
</evidence>
<keyword evidence="1" id="KW-0812">Transmembrane</keyword>
<geneLocation type="plasmid" evidence="3 4">
    <name>pB</name>
</geneLocation>
<feature type="transmembrane region" description="Helical" evidence="1">
    <location>
        <begin position="39"/>
        <end position="62"/>
    </location>
</feature>
<keyword evidence="1" id="KW-1133">Transmembrane helix</keyword>
<sequence length="710" mass="78434">MATFTNRLATLSGILIASAFVMATDETFFQSGTFSAAEFHLACAGIVGTALALVLSLSIVPAQKAADVFSTAILELYARDRKLWEVFATLALLTLLSATLGTKSTFGAHPRWTVAFQLIALGVALDALRLFYLRTLDLLIPQTALTLVRKECERLTEVMARNARRLAHVVQVGGGKHNPLEPTAAQWLSFRSSPASKHLISWINQLEEFAHKALARRDTLAAKSALMTMATIGMHYADVRRDSIVLTPDFSGLLPTGVSDVEQVLSPIYESIKNLCEDAARQPDEAVVATCVREFGNMAAHAMTIVHTQDDAWSTAPLSHSPIFYLKVCAAVAARAQMDNALLTAVRAIAPFFGKISDRVQTLEAEATAIDCLYEIALASYVRRSYVPADEAARLMITVARHELNVRDFAYNRGLRTILSNLAALIPFEVVAEKAGQRTMQVFAPYSGTGLRTLLIEEANKIKPEPRRWVDPFHDFNELSQSVVLHYRELADKLNFDGTMLQKWIVWSALDCADVHLHLLANPPHGSERFLDNVENRLIWFIHAPSFFFKEEASFPYHHAEEAAARLATLGMQLLRLKRPEATEACAQAIALIGKRSASVSKANARSVAGIFVKVEMLARAADAHGYSDLAKKCRSLEKRNEIVLMLPEYATAVRDQANHLGESLAKHPDRDIALPNDPVPLLRQILSEAKALKSRRTAIINLLLNRCRQ</sequence>
<protein>
    <recommendedName>
        <fullName evidence="5">Transmembrane protein</fullName>
    </recommendedName>
</protein>
<keyword evidence="2" id="KW-0732">Signal</keyword>
<evidence type="ECO:0008006" key="5">
    <source>
        <dbReference type="Google" id="ProtNLM"/>
    </source>
</evidence>
<accession>A0A9Q8YHC0</accession>
<proteinExistence type="predicted"/>
<feature type="signal peptide" evidence="2">
    <location>
        <begin position="1"/>
        <end position="23"/>
    </location>
</feature>
<dbReference type="RefSeq" id="WP_252161158.1">
    <property type="nucleotide sequence ID" value="NZ_CP098809.1"/>
</dbReference>
<evidence type="ECO:0000256" key="2">
    <source>
        <dbReference type="SAM" id="SignalP"/>
    </source>
</evidence>
<organism evidence="3 4">
    <name type="scientific">Ensifer adhaerens</name>
    <name type="common">Sinorhizobium morelense</name>
    <dbReference type="NCBI Taxonomy" id="106592"/>
    <lineage>
        <taxon>Bacteria</taxon>
        <taxon>Pseudomonadati</taxon>
        <taxon>Pseudomonadota</taxon>
        <taxon>Alphaproteobacteria</taxon>
        <taxon>Hyphomicrobiales</taxon>
        <taxon>Rhizobiaceae</taxon>
        <taxon>Sinorhizobium/Ensifer group</taxon>
        <taxon>Ensifer</taxon>
    </lineage>
</organism>
<reference evidence="3" key="1">
    <citation type="submission" date="2022-06" db="EMBL/GenBank/DDBJ databases">
        <title>Physiological and biochemical characterization and genomic elucidation of a strain of the genus Ensifer adhaerens M8 that combines arsenic oxidation and chromium reduction.</title>
        <authorList>
            <person name="Li X."/>
            <person name="Yu c."/>
        </authorList>
    </citation>
    <scope>NUCLEOTIDE SEQUENCE</scope>
    <source>
        <strain evidence="3">M8</strain>
        <plasmid evidence="3">pB</plasmid>
    </source>
</reference>
<gene>
    <name evidence="3" type="ORF">NE863_34760</name>
</gene>
<dbReference type="EMBL" id="CP098809">
    <property type="protein sequence ID" value="USJ27584.1"/>
    <property type="molecule type" value="Genomic_DNA"/>
</dbReference>
<keyword evidence="3" id="KW-0614">Plasmid</keyword>
<dbReference type="AlphaFoldDB" id="A0A9Q8YHC0"/>